<evidence type="ECO:0000313" key="2">
    <source>
        <dbReference type="EMBL" id="MDT0464294.1"/>
    </source>
</evidence>
<organism evidence="2 3">
    <name type="scientific">Streptomyces gibsoniae</name>
    <dbReference type="NCBI Taxonomy" id="3075529"/>
    <lineage>
        <taxon>Bacteria</taxon>
        <taxon>Bacillati</taxon>
        <taxon>Actinomycetota</taxon>
        <taxon>Actinomycetes</taxon>
        <taxon>Kitasatosporales</taxon>
        <taxon>Streptomycetaceae</taxon>
        <taxon>Streptomyces</taxon>
    </lineage>
</organism>
<evidence type="ECO:0000313" key="3">
    <source>
        <dbReference type="Proteomes" id="UP001183809"/>
    </source>
</evidence>
<comment type="caution">
    <text evidence="2">The sequence shown here is derived from an EMBL/GenBank/DDBJ whole genome shotgun (WGS) entry which is preliminary data.</text>
</comment>
<gene>
    <name evidence="2" type="ORF">RM764_14875</name>
</gene>
<proteinExistence type="predicted"/>
<dbReference type="Proteomes" id="UP001183809">
    <property type="component" value="Unassembled WGS sequence"/>
</dbReference>
<dbReference type="EMBL" id="JAVREY010000014">
    <property type="protein sequence ID" value="MDT0464294.1"/>
    <property type="molecule type" value="Genomic_DNA"/>
</dbReference>
<evidence type="ECO:0008006" key="4">
    <source>
        <dbReference type="Google" id="ProtNLM"/>
    </source>
</evidence>
<reference evidence="3" key="1">
    <citation type="submission" date="2023-07" db="EMBL/GenBank/DDBJ databases">
        <title>30 novel species of actinomycetes from the DSMZ collection.</title>
        <authorList>
            <person name="Nouioui I."/>
        </authorList>
    </citation>
    <scope>NUCLEOTIDE SEQUENCE [LARGE SCALE GENOMIC DNA]</scope>
    <source>
        <strain evidence="3">DSM 41699</strain>
    </source>
</reference>
<keyword evidence="3" id="KW-1185">Reference proteome</keyword>
<protein>
    <recommendedName>
        <fullName evidence="4">Sigma-like protein</fullName>
    </recommendedName>
</protein>
<evidence type="ECO:0000256" key="1">
    <source>
        <dbReference type="SAM" id="MobiDB-lite"/>
    </source>
</evidence>
<sequence>MSNENTPTAAAANTEAAEVTTLNSHATIEPVKILAADETGGEATPDNSHATDEKA</sequence>
<feature type="compositionally biased region" description="Low complexity" evidence="1">
    <location>
        <begin position="1"/>
        <end position="21"/>
    </location>
</feature>
<dbReference type="RefSeq" id="WP_311695415.1">
    <property type="nucleotide sequence ID" value="NZ_JAVREY010000014.1"/>
</dbReference>
<feature type="region of interest" description="Disordered" evidence="1">
    <location>
        <begin position="1"/>
        <end position="55"/>
    </location>
</feature>
<name>A0ABU2TTL3_9ACTN</name>
<accession>A0ABU2TTL3</accession>